<keyword evidence="9" id="KW-0998">Cell outer membrane</keyword>
<dbReference type="GO" id="GO:0009279">
    <property type="term" value="C:cell outer membrane"/>
    <property type="evidence" value="ECO:0007669"/>
    <property type="project" value="UniProtKB-SubCell"/>
</dbReference>
<dbReference type="RefSeq" id="WP_069003172.1">
    <property type="nucleotide sequence ID" value="NZ_LVJW01000006.1"/>
</dbReference>
<comment type="similarity">
    <text evidence="2">Belongs to the bacterial secretin family. GSP D subfamily.</text>
</comment>
<dbReference type="InterPro" id="IPR005644">
    <property type="entry name" value="NolW-like"/>
</dbReference>
<evidence type="ECO:0000256" key="1">
    <source>
        <dbReference type="ARBA" id="ARBA00004442"/>
    </source>
</evidence>
<feature type="domain" description="NolW-like" evidence="13">
    <location>
        <begin position="347"/>
        <end position="459"/>
    </location>
</feature>
<reference evidence="15 16" key="1">
    <citation type="submission" date="2016-03" db="EMBL/GenBank/DDBJ databases">
        <title>Chemosynthetic sulphur-oxidizing symbionts of marine invertebrate animals are capable of nitrogen fixation.</title>
        <authorList>
            <person name="Petersen J.M."/>
            <person name="Kemper A."/>
            <person name="Gruber-Vodicka H."/>
            <person name="Cardini U."/>
            <person name="Geest Mvander."/>
            <person name="Kleiner M."/>
            <person name="Bulgheresi S."/>
            <person name="Fussmann M."/>
            <person name="Herbold C."/>
            <person name="Seah B.K.B."/>
            <person name="Antony C.Paul."/>
            <person name="Liu D."/>
            <person name="Belitz A."/>
            <person name="Weber M."/>
        </authorList>
    </citation>
    <scope>NUCLEOTIDE SEQUENCE [LARGE SCALE GENOMIC DNA]</scope>
    <source>
        <strain evidence="15">G_D</strain>
    </source>
</reference>
<dbReference type="InterPro" id="IPR050810">
    <property type="entry name" value="Bact_Secretion_Sys_Channel"/>
</dbReference>
<evidence type="ECO:0000256" key="4">
    <source>
        <dbReference type="ARBA" id="ARBA00022452"/>
    </source>
</evidence>
<dbReference type="GO" id="GO:0015628">
    <property type="term" value="P:protein secretion by the type II secretion system"/>
    <property type="evidence" value="ECO:0007669"/>
    <property type="project" value="InterPro"/>
</dbReference>
<feature type="domain" description="GspD-like N0" evidence="14">
    <location>
        <begin position="104"/>
        <end position="174"/>
    </location>
</feature>
<dbReference type="AlphaFoldDB" id="A0A1E2UN89"/>
<dbReference type="PRINTS" id="PR00811">
    <property type="entry name" value="BCTERIALGSPD"/>
</dbReference>
<dbReference type="PANTHER" id="PTHR30332">
    <property type="entry name" value="PROBABLE GENERAL SECRETION PATHWAY PROTEIN D"/>
    <property type="match status" value="1"/>
</dbReference>
<dbReference type="Proteomes" id="UP000094849">
    <property type="component" value="Unassembled WGS sequence"/>
</dbReference>
<evidence type="ECO:0000256" key="2">
    <source>
        <dbReference type="ARBA" id="ARBA00006980"/>
    </source>
</evidence>
<evidence type="ECO:0000259" key="12">
    <source>
        <dbReference type="Pfam" id="PF00263"/>
    </source>
</evidence>
<evidence type="ECO:0000259" key="14">
    <source>
        <dbReference type="Pfam" id="PF21305"/>
    </source>
</evidence>
<keyword evidence="3 10" id="KW-0813">Transport</keyword>
<keyword evidence="7" id="KW-0653">Protein transport</keyword>
<feature type="compositionally biased region" description="Basic and acidic residues" evidence="11">
    <location>
        <begin position="46"/>
        <end position="71"/>
    </location>
</feature>
<evidence type="ECO:0000256" key="8">
    <source>
        <dbReference type="ARBA" id="ARBA00023136"/>
    </source>
</evidence>
<dbReference type="Pfam" id="PF21305">
    <property type="entry name" value="type_II_gspD_N0"/>
    <property type="match status" value="1"/>
</dbReference>
<dbReference type="InterPro" id="IPR004846">
    <property type="entry name" value="T2SS/T3SS_dom"/>
</dbReference>
<evidence type="ECO:0000256" key="6">
    <source>
        <dbReference type="ARBA" id="ARBA00022729"/>
    </source>
</evidence>
<dbReference type="Pfam" id="PF03958">
    <property type="entry name" value="Secretin_N"/>
    <property type="match status" value="3"/>
</dbReference>
<dbReference type="GO" id="GO:0015627">
    <property type="term" value="C:type II protein secretion system complex"/>
    <property type="evidence" value="ECO:0007669"/>
    <property type="project" value="InterPro"/>
</dbReference>
<comment type="caution">
    <text evidence="15">The sequence shown here is derived from an EMBL/GenBank/DDBJ whole genome shotgun (WGS) entry which is preliminary data.</text>
</comment>
<proteinExistence type="inferred from homology"/>
<evidence type="ECO:0000313" key="15">
    <source>
        <dbReference type="EMBL" id="ODB96062.1"/>
    </source>
</evidence>
<keyword evidence="16" id="KW-1185">Reference proteome</keyword>
<feature type="domain" description="NolW-like" evidence="13">
    <location>
        <begin position="270"/>
        <end position="336"/>
    </location>
</feature>
<feature type="region of interest" description="Disordered" evidence="11">
    <location>
        <begin position="376"/>
        <end position="401"/>
    </location>
</feature>
<dbReference type="NCBIfam" id="TIGR02517">
    <property type="entry name" value="type_II_gspD"/>
    <property type="match status" value="1"/>
</dbReference>
<feature type="domain" description="Type II/III secretion system secretin-like" evidence="12">
    <location>
        <begin position="529"/>
        <end position="695"/>
    </location>
</feature>
<feature type="domain" description="NolW-like" evidence="13">
    <location>
        <begin position="203"/>
        <end position="262"/>
    </location>
</feature>
<dbReference type="STRING" id="1818881.A3196_04365"/>
<protein>
    <submittedName>
        <fullName evidence="15">Type II secretion system protein GspD</fullName>
    </submittedName>
</protein>
<evidence type="ECO:0000256" key="11">
    <source>
        <dbReference type="SAM" id="MobiDB-lite"/>
    </source>
</evidence>
<evidence type="ECO:0000256" key="3">
    <source>
        <dbReference type="ARBA" id="ARBA00022448"/>
    </source>
</evidence>
<evidence type="ECO:0000256" key="7">
    <source>
        <dbReference type="ARBA" id="ARBA00022927"/>
    </source>
</evidence>
<dbReference type="InterPro" id="IPR049371">
    <property type="entry name" value="GspD-like_N0"/>
</dbReference>
<dbReference type="Pfam" id="PF00263">
    <property type="entry name" value="Secretin"/>
    <property type="match status" value="1"/>
</dbReference>
<dbReference type="Gene3D" id="3.30.1370.120">
    <property type="match status" value="2"/>
</dbReference>
<dbReference type="PROSITE" id="PS00875">
    <property type="entry name" value="T2SP_D"/>
    <property type="match status" value="1"/>
</dbReference>
<comment type="subcellular location">
    <subcellularLocation>
        <location evidence="1 10">Cell outer membrane</location>
    </subcellularLocation>
</comment>
<dbReference type="OrthoDB" id="9775455at2"/>
<dbReference type="Gene3D" id="3.55.50.30">
    <property type="match status" value="1"/>
</dbReference>
<evidence type="ECO:0000256" key="5">
    <source>
        <dbReference type="ARBA" id="ARBA00022692"/>
    </source>
</evidence>
<feature type="region of interest" description="Disordered" evidence="11">
    <location>
        <begin position="24"/>
        <end position="71"/>
    </location>
</feature>
<dbReference type="EMBL" id="LVJZ01000003">
    <property type="protein sequence ID" value="ODB96062.1"/>
    <property type="molecule type" value="Genomic_DNA"/>
</dbReference>
<keyword evidence="8" id="KW-0472">Membrane</keyword>
<dbReference type="PANTHER" id="PTHR30332:SF25">
    <property type="entry name" value="SECRETIN XPSD"/>
    <property type="match status" value="1"/>
</dbReference>
<evidence type="ECO:0000256" key="9">
    <source>
        <dbReference type="ARBA" id="ARBA00023237"/>
    </source>
</evidence>
<dbReference type="InterPro" id="IPR001775">
    <property type="entry name" value="GspD/PilQ"/>
</dbReference>
<dbReference type="InterPro" id="IPR013356">
    <property type="entry name" value="T2SS_GspD"/>
</dbReference>
<keyword evidence="6" id="KW-0732">Signal</keyword>
<accession>A0A1E2UN89</accession>
<feature type="compositionally biased region" description="Low complexity" evidence="11">
    <location>
        <begin position="389"/>
        <end position="401"/>
    </location>
</feature>
<organism evidence="15 16">
    <name type="scientific">Candidatus Thiodiazotropha endoloripes</name>
    <dbReference type="NCBI Taxonomy" id="1818881"/>
    <lineage>
        <taxon>Bacteria</taxon>
        <taxon>Pseudomonadati</taxon>
        <taxon>Pseudomonadota</taxon>
        <taxon>Gammaproteobacteria</taxon>
        <taxon>Chromatiales</taxon>
        <taxon>Sedimenticolaceae</taxon>
        <taxon>Candidatus Thiodiazotropha</taxon>
    </lineage>
</organism>
<keyword evidence="4" id="KW-1134">Transmembrane beta strand</keyword>
<dbReference type="InterPro" id="IPR038591">
    <property type="entry name" value="NolW-like_sf"/>
</dbReference>
<evidence type="ECO:0000259" key="13">
    <source>
        <dbReference type="Pfam" id="PF03958"/>
    </source>
</evidence>
<evidence type="ECO:0000256" key="10">
    <source>
        <dbReference type="RuleBase" id="RU004004"/>
    </source>
</evidence>
<evidence type="ECO:0000313" key="16">
    <source>
        <dbReference type="Proteomes" id="UP000094849"/>
    </source>
</evidence>
<gene>
    <name evidence="15" type="ORF">A3196_04365</name>
</gene>
<keyword evidence="5" id="KW-0812">Transmembrane</keyword>
<name>A0A1E2UN89_9GAMM</name>
<sequence length="719" mass="77232">MSINTIFPVLLLVFVTGCANLNSRSDSEDPTLGKSEVPPGHLIPGRPKEDKDTGVEAFGRERPSQASPKAEKPELYYGTGRFVKQGRASGRKGIAESAAGDITLNFEQADLREVVQTVLGELLNESYILDPAVKGKVTIQTGKSLRRADLLPTLETLLRMNGAAMVLVDGIYRILPLSKAIQGQQVPRLADGSAPIPAGYALQVVPLKYIGVREMAQILQPLAPANSVIRVDATRNLLVLGGTGGELAGLLETIQLFDVDWMEGLSVGFFPLKYAKVSSVTKELQAIVGSIDTNPLEGMFRVVPVDEAGGILVVTPQKRYLDRVAEWIPRLDRVDSQESGTGQKLYVYRVQNGEAVELADMLQQLFSASGATQKKSKSAQVAPGKTKKTLSSSTESESKSLSTTSVARMTFFGAGGNESKSEIRVVADDKHNSLVITATPSQYANMLDALEKLDVRQLQVMVEATIIEVALQDEFKYGLQWAFNSDVGSNYLGEGVLSSGTSTLLGNTLPGFNFSVLRSASDVRAVFNALAEDSLIRVLSSPSVMVLDNETASIQVGDEVPIVDQQRQSTTDSDSPIINSISYRETGVMLEVTPRVNPGGLVTLDVTQEVSDVSDVVASSTSGSPTISTRKINSTVAVKNGEVLVLGGLITDRDNEGTSGLPFLSKLPLIGWLFGQESSFSKRTELVVVLVPTVVFDSTDNRQVVESFRAKLQGLKGSF</sequence>
<dbReference type="InterPro" id="IPR004845">
    <property type="entry name" value="T2SS_GspD_CS"/>
</dbReference>